<dbReference type="PATRIC" id="fig|1028801.3.peg.1203"/>
<organism evidence="1 2">
    <name type="scientific">Neorhizobium galegae bv. officinalis bv. officinalis str. HAMBI 1141</name>
    <dbReference type="NCBI Taxonomy" id="1028801"/>
    <lineage>
        <taxon>Bacteria</taxon>
        <taxon>Pseudomonadati</taxon>
        <taxon>Pseudomonadota</taxon>
        <taxon>Alphaproteobacteria</taxon>
        <taxon>Hyphomicrobiales</taxon>
        <taxon>Rhizobiaceae</taxon>
        <taxon>Rhizobium/Agrobacterium group</taxon>
        <taxon>Neorhizobium</taxon>
    </lineage>
</organism>
<evidence type="ECO:0000313" key="1">
    <source>
        <dbReference type="EMBL" id="CDN53532.1"/>
    </source>
</evidence>
<dbReference type="EMBL" id="HG938355">
    <property type="protein sequence ID" value="CDN53532.1"/>
    <property type="molecule type" value="Genomic_DNA"/>
</dbReference>
<dbReference type="InterPro" id="IPR026988">
    <property type="entry name" value="YaaC-like"/>
</dbReference>
<dbReference type="Proteomes" id="UP000028186">
    <property type="component" value="Chromosome I"/>
</dbReference>
<gene>
    <name evidence="1" type="ORF">RG1141_CH11740</name>
</gene>
<dbReference type="KEGG" id="ngl:RG1141_CH11740"/>
<evidence type="ECO:0000313" key="2">
    <source>
        <dbReference type="Proteomes" id="UP000028186"/>
    </source>
</evidence>
<reference evidence="2" key="1">
    <citation type="journal article" date="2014" name="BMC Genomics">
        <title>Genome sequencing of two Neorhizobium galegae strains reveals a noeT gene responsible for the unusual acetylation of the nodulation factors.</title>
        <authorList>
            <person name="Osterman J."/>
            <person name="Marsh J."/>
            <person name="Laine P.K."/>
            <person name="Zeng Z."/>
            <person name="Alatalo E."/>
            <person name="Sullivan J.T."/>
            <person name="Young J.P."/>
            <person name="Thomas-Oates J."/>
            <person name="Paulin L."/>
            <person name="Lindstrom K."/>
        </authorList>
    </citation>
    <scope>NUCLEOTIDE SEQUENCE [LARGE SCALE GENOMIC DNA]</scope>
    <source>
        <strain evidence="2">HAMBI 1141</strain>
    </source>
</reference>
<proteinExistence type="predicted"/>
<dbReference type="HOGENOM" id="CLU_723264_0_0_5"/>
<accession>A0A068T4U5</accession>
<sequence length="382" mass="43699">MPAPFHYHSVTTINESRSREIVWRRLTQFQDIDRSAERLMRQRPDIPPGQRSNVKKQIHQLSFSLTQAKEFFKSAEASGPTTRALQTYYGLTALANVKILWEGTGDDCFERRNGRYNAHGLELKLGDQVLNFGAEPKRYLDRSLSGLFGLWHKYATHIPQYAESIDQHGYESNSSALRAVSSVTRLSEITFPSNHLTLLECLRHIPALQQSLSAYGIKPNLVRGRIQLQNSFDTNENRTRGTRTYTLHPSDEEIRLGVMEKFLFPAQYFEDFNIISPPNGIILNIDTIRPSEKHGSSPETFSGDRNLCYFIGDGDFLNEFGYYHIGLYIAGMITRYHPTYWIKELQINSIATALVDELVDSALTRVPLLVLSLLERSVFIYD</sequence>
<dbReference type="Pfam" id="PF14175">
    <property type="entry name" value="YaaC"/>
    <property type="match status" value="1"/>
</dbReference>
<dbReference type="AlphaFoldDB" id="A0A068T4U5"/>
<protein>
    <submittedName>
        <fullName evidence="1">Uncharacterized protein</fullName>
    </submittedName>
</protein>
<name>A0A068T4U5_NEOGA</name>